<reference evidence="4 5" key="1">
    <citation type="submission" date="2019-02" db="EMBL/GenBank/DDBJ databases">
        <title>Deep-cultivation of Planctomycetes and their phenomic and genomic characterization uncovers novel biology.</title>
        <authorList>
            <person name="Wiegand S."/>
            <person name="Jogler M."/>
            <person name="Boedeker C."/>
            <person name="Pinto D."/>
            <person name="Vollmers J."/>
            <person name="Rivas-Marin E."/>
            <person name="Kohn T."/>
            <person name="Peeters S.H."/>
            <person name="Heuer A."/>
            <person name="Rast P."/>
            <person name="Oberbeckmann S."/>
            <person name="Bunk B."/>
            <person name="Jeske O."/>
            <person name="Meyerdierks A."/>
            <person name="Storesund J.E."/>
            <person name="Kallscheuer N."/>
            <person name="Luecker S."/>
            <person name="Lage O.M."/>
            <person name="Pohl T."/>
            <person name="Merkel B.J."/>
            <person name="Hornburger P."/>
            <person name="Mueller R.-W."/>
            <person name="Bruemmer F."/>
            <person name="Labrenz M."/>
            <person name="Spormann A.M."/>
            <person name="Op den Camp H."/>
            <person name="Overmann J."/>
            <person name="Amann R."/>
            <person name="Jetten M.S.M."/>
            <person name="Mascher T."/>
            <person name="Medema M.H."/>
            <person name="Devos D.P."/>
            <person name="Kaster A.-K."/>
            <person name="Ovreas L."/>
            <person name="Rohde M."/>
            <person name="Galperin M.Y."/>
            <person name="Jogler C."/>
        </authorList>
    </citation>
    <scope>NUCLEOTIDE SEQUENCE [LARGE SCALE GENOMIC DNA]</scope>
    <source>
        <strain evidence="4 5">Pan216</strain>
    </source>
</reference>
<dbReference type="InterPro" id="IPR040086">
    <property type="entry name" value="MJ0683-like"/>
</dbReference>
<evidence type="ECO:0000313" key="5">
    <source>
        <dbReference type="Proteomes" id="UP000317093"/>
    </source>
</evidence>
<dbReference type="PANTHER" id="PTHR43432:SF3">
    <property type="entry name" value="SLR0285 PROTEIN"/>
    <property type="match status" value="1"/>
</dbReference>
<dbReference type="SFLD" id="SFLDG01084">
    <property type="entry name" value="Uncharacterised_Radical_SAM_Su"/>
    <property type="match status" value="1"/>
</dbReference>
<keyword evidence="2" id="KW-0408">Iron</keyword>
<keyword evidence="1" id="KW-0479">Metal-binding</keyword>
<sequence>MEIELTEVSSILTRTSGYLRRVVSHSLQPYRGCSFGQSLCGVGCYVQHSPWIMRGREWGTFLEVRTNADDVYRRQYSSERAWAHRRDGFFGIFMSSATDPFLPQEGRHRVSRRVLAAMAEQPPDRLILQTHTHRVLDHREAIKELAGKCELRVHISIETDRRAIKGLPRHASPIERRFDAARQLQRETGAMVVITVAPLLPIREPKIFFERVRECADAVIIDHFIEGDGSSNGSRTLRTPLPMVMEEIEPGSTALAYRDEMVAVARSVMPGCVGVGQMGFAGEFS</sequence>
<dbReference type="GO" id="GO:0046872">
    <property type="term" value="F:metal ion binding"/>
    <property type="evidence" value="ECO:0007669"/>
    <property type="project" value="UniProtKB-KW"/>
</dbReference>
<evidence type="ECO:0000256" key="3">
    <source>
        <dbReference type="ARBA" id="ARBA00023014"/>
    </source>
</evidence>
<dbReference type="EMBL" id="CP036279">
    <property type="protein sequence ID" value="QDU64830.1"/>
    <property type="molecule type" value="Genomic_DNA"/>
</dbReference>
<proteinExistence type="predicted"/>
<keyword evidence="3" id="KW-0411">Iron-sulfur</keyword>
<dbReference type="KEGG" id="knv:Pan216_57230"/>
<dbReference type="PANTHER" id="PTHR43432">
    <property type="entry name" value="SLR0285 PROTEIN"/>
    <property type="match status" value="1"/>
</dbReference>
<organism evidence="4 5">
    <name type="scientific">Kolteria novifilia</name>
    <dbReference type="NCBI Taxonomy" id="2527975"/>
    <lineage>
        <taxon>Bacteria</taxon>
        <taxon>Pseudomonadati</taxon>
        <taxon>Planctomycetota</taxon>
        <taxon>Planctomycetia</taxon>
        <taxon>Kolteriales</taxon>
        <taxon>Kolteriaceae</taxon>
        <taxon>Kolteria</taxon>
    </lineage>
</organism>
<dbReference type="GO" id="GO:0051536">
    <property type="term" value="F:iron-sulfur cluster binding"/>
    <property type="evidence" value="ECO:0007669"/>
    <property type="project" value="UniProtKB-KW"/>
</dbReference>
<dbReference type="InterPro" id="IPR007197">
    <property type="entry name" value="rSAM"/>
</dbReference>
<evidence type="ECO:0000313" key="4">
    <source>
        <dbReference type="EMBL" id="QDU64830.1"/>
    </source>
</evidence>
<protein>
    <recommendedName>
        <fullName evidence="6">Radical SAM superfamily protein</fullName>
    </recommendedName>
</protein>
<dbReference type="OrthoDB" id="9785699at2"/>
<dbReference type="RefSeq" id="WP_145263303.1">
    <property type="nucleotide sequence ID" value="NZ_CP036279.1"/>
</dbReference>
<dbReference type="Proteomes" id="UP000317093">
    <property type="component" value="Chromosome"/>
</dbReference>
<dbReference type="Gene3D" id="3.80.30.30">
    <property type="match status" value="1"/>
</dbReference>
<evidence type="ECO:0008006" key="6">
    <source>
        <dbReference type="Google" id="ProtNLM"/>
    </source>
</evidence>
<dbReference type="SFLD" id="SFLDS00029">
    <property type="entry name" value="Radical_SAM"/>
    <property type="match status" value="1"/>
</dbReference>
<evidence type="ECO:0000256" key="1">
    <source>
        <dbReference type="ARBA" id="ARBA00022723"/>
    </source>
</evidence>
<accession>A0A518BCW8</accession>
<gene>
    <name evidence="4" type="ORF">Pan216_57230</name>
</gene>
<dbReference type="GO" id="GO:0003824">
    <property type="term" value="F:catalytic activity"/>
    <property type="evidence" value="ECO:0007669"/>
    <property type="project" value="InterPro"/>
</dbReference>
<keyword evidence="5" id="KW-1185">Reference proteome</keyword>
<evidence type="ECO:0000256" key="2">
    <source>
        <dbReference type="ARBA" id="ARBA00023004"/>
    </source>
</evidence>
<dbReference type="AlphaFoldDB" id="A0A518BCW8"/>
<name>A0A518BCW8_9BACT</name>